<gene>
    <name evidence="2" type="ORF">CPB84DRAFT_1771466</name>
</gene>
<organism evidence="2 3">
    <name type="scientific">Gymnopilus junonius</name>
    <name type="common">Spectacular rustgill mushroom</name>
    <name type="synonym">Gymnopilus spectabilis subsp. junonius</name>
    <dbReference type="NCBI Taxonomy" id="109634"/>
    <lineage>
        <taxon>Eukaryota</taxon>
        <taxon>Fungi</taxon>
        <taxon>Dikarya</taxon>
        <taxon>Basidiomycota</taxon>
        <taxon>Agaricomycotina</taxon>
        <taxon>Agaricomycetes</taxon>
        <taxon>Agaricomycetidae</taxon>
        <taxon>Agaricales</taxon>
        <taxon>Agaricineae</taxon>
        <taxon>Hymenogastraceae</taxon>
        <taxon>Gymnopilus</taxon>
    </lineage>
</organism>
<feature type="compositionally biased region" description="Polar residues" evidence="1">
    <location>
        <begin position="304"/>
        <end position="324"/>
    </location>
</feature>
<feature type="compositionally biased region" description="Basic and acidic residues" evidence="1">
    <location>
        <begin position="148"/>
        <end position="170"/>
    </location>
</feature>
<feature type="compositionally biased region" description="Low complexity" evidence="1">
    <location>
        <begin position="224"/>
        <end position="238"/>
    </location>
</feature>
<keyword evidence="3" id="KW-1185">Reference proteome</keyword>
<comment type="caution">
    <text evidence="2">The sequence shown here is derived from an EMBL/GenBank/DDBJ whole genome shotgun (WGS) entry which is preliminary data.</text>
</comment>
<feature type="compositionally biased region" description="Polar residues" evidence="1">
    <location>
        <begin position="90"/>
        <end position="102"/>
    </location>
</feature>
<feature type="compositionally biased region" description="Low complexity" evidence="1">
    <location>
        <begin position="245"/>
        <end position="259"/>
    </location>
</feature>
<protein>
    <submittedName>
        <fullName evidence="2">Uncharacterized protein</fullName>
    </submittedName>
</protein>
<name>A0A9P5NQE1_GYMJU</name>
<feature type="compositionally biased region" description="Polar residues" evidence="1">
    <location>
        <begin position="10"/>
        <end position="20"/>
    </location>
</feature>
<evidence type="ECO:0000313" key="3">
    <source>
        <dbReference type="Proteomes" id="UP000724874"/>
    </source>
</evidence>
<evidence type="ECO:0000256" key="1">
    <source>
        <dbReference type="SAM" id="MobiDB-lite"/>
    </source>
</evidence>
<evidence type="ECO:0000313" key="2">
    <source>
        <dbReference type="EMBL" id="KAF8905456.1"/>
    </source>
</evidence>
<proteinExistence type="predicted"/>
<feature type="compositionally biased region" description="Low complexity" evidence="1">
    <location>
        <begin position="199"/>
        <end position="213"/>
    </location>
</feature>
<dbReference type="EMBL" id="JADNYJ010000022">
    <property type="protein sequence ID" value="KAF8905456.1"/>
    <property type="molecule type" value="Genomic_DNA"/>
</dbReference>
<feature type="compositionally biased region" description="Polar residues" evidence="1">
    <location>
        <begin position="269"/>
        <end position="293"/>
    </location>
</feature>
<dbReference type="OrthoDB" id="3203770at2759"/>
<dbReference type="Proteomes" id="UP000724874">
    <property type="component" value="Unassembled WGS sequence"/>
</dbReference>
<dbReference type="AlphaFoldDB" id="A0A9P5NQE1"/>
<reference evidence="2" key="1">
    <citation type="submission" date="2020-11" db="EMBL/GenBank/DDBJ databases">
        <authorList>
            <consortium name="DOE Joint Genome Institute"/>
            <person name="Ahrendt S."/>
            <person name="Riley R."/>
            <person name="Andreopoulos W."/>
            <person name="LaButti K."/>
            <person name="Pangilinan J."/>
            <person name="Ruiz-duenas F.J."/>
            <person name="Barrasa J.M."/>
            <person name="Sanchez-Garcia M."/>
            <person name="Camarero S."/>
            <person name="Miyauchi S."/>
            <person name="Serrano A."/>
            <person name="Linde D."/>
            <person name="Babiker R."/>
            <person name="Drula E."/>
            <person name="Ayuso-Fernandez I."/>
            <person name="Pacheco R."/>
            <person name="Padilla G."/>
            <person name="Ferreira P."/>
            <person name="Barriuso J."/>
            <person name="Kellner H."/>
            <person name="Castanera R."/>
            <person name="Alfaro M."/>
            <person name="Ramirez L."/>
            <person name="Pisabarro A.G."/>
            <person name="Kuo A."/>
            <person name="Tritt A."/>
            <person name="Lipzen A."/>
            <person name="He G."/>
            <person name="Yan M."/>
            <person name="Ng V."/>
            <person name="Cullen D."/>
            <person name="Martin F."/>
            <person name="Rosso M.-N."/>
            <person name="Henrissat B."/>
            <person name="Hibbett D."/>
            <person name="Martinez A.T."/>
            <person name="Grigoriev I.V."/>
        </authorList>
    </citation>
    <scope>NUCLEOTIDE SEQUENCE</scope>
    <source>
        <strain evidence="2">AH 44721</strain>
    </source>
</reference>
<feature type="compositionally biased region" description="Low complexity" evidence="1">
    <location>
        <begin position="379"/>
        <end position="395"/>
    </location>
</feature>
<accession>A0A9P5NQE1</accession>
<feature type="region of interest" description="Disordered" evidence="1">
    <location>
        <begin position="1"/>
        <end position="332"/>
    </location>
</feature>
<sequence length="666" mass="71458">MSDSSKKPTTRSSIRQSLNLASVGKVFADAIGKEAKKTARRSSVLPSAPRPSMPEVRPPSKRTSTPESKTLTRRRVSASYARSSSDEQPSKPSDATSPNSVVPTKPSALRPKNLNAASALPKYRPKSTLVEPPKPPSPVRAGTRRRFSTSDDEKKEQKRPGSDAPAEKTSRPISPLPQRAALKANLTNSLNRTPPTTPSKPKLTTPVKTSSPSRPSKIVKTNASTSVPRPSSSSSSLSLPPPNVTPKSSTPKTSTPKGTALKAKLGLSRSAQSKNKSGTSTPNDSPLRNSPSPLTARHSRKPSKLTTPSASSVSGNMSHISECTSEAEDSDAEDVALLLAPVAAIGAPTPAMPRIQAKKRTAAPQTPSRTGLPTRDKMSYLSPLPPSSSEKSSPFLRPPPHGSANERAMRGSILSWEQLANETSVTLGEDEFGRMLSEIPAPFKSTPASPTLSSQLDIPESPLLTAMDSPGGYGSISQVLLPDVTPSPLMHQHLQQSKFALTPDAGAVDSSTATMLRLQLASAENASKERLYQIQAMEEELYHLKQAHAHQMEEAQKQIAYMESQSRMNDDNDDASSVVFLEEQLRQAHISREQAVAETIARCQEEARVAHKVESLKYETWSFANVASSSWGMVHDACEVELDLVRGDKAVLSVLLAQLDQMAAVL</sequence>
<feature type="region of interest" description="Disordered" evidence="1">
    <location>
        <begin position="344"/>
        <end position="406"/>
    </location>
</feature>